<feature type="region of interest" description="Disordered" evidence="1">
    <location>
        <begin position="20"/>
        <end position="49"/>
    </location>
</feature>
<accession>A0A2M9BI82</accession>
<gene>
    <name evidence="2" type="ORF">CLV56_1893</name>
</gene>
<dbReference type="Proteomes" id="UP000230842">
    <property type="component" value="Unassembled WGS sequence"/>
</dbReference>
<dbReference type="EMBL" id="PGEZ01000001">
    <property type="protein sequence ID" value="PJJ57655.1"/>
    <property type="molecule type" value="Genomic_DNA"/>
</dbReference>
<feature type="compositionally biased region" description="Basic and acidic residues" evidence="1">
    <location>
        <begin position="36"/>
        <end position="49"/>
    </location>
</feature>
<evidence type="ECO:0000313" key="3">
    <source>
        <dbReference type="Proteomes" id="UP000230842"/>
    </source>
</evidence>
<protein>
    <submittedName>
        <fullName evidence="2">Uncharacterized protein</fullName>
    </submittedName>
</protein>
<reference evidence="2 3" key="1">
    <citation type="submission" date="2017-11" db="EMBL/GenBank/DDBJ databases">
        <title>Genomic Encyclopedia of Archaeal and Bacterial Type Strains, Phase II (KMG-II): From Individual Species to Whole Genera.</title>
        <authorList>
            <person name="Goeker M."/>
        </authorList>
    </citation>
    <scope>NUCLEOTIDE SEQUENCE [LARGE SCALE GENOMIC DNA]</scope>
    <source>
        <strain evidence="2 3">DSM 27763</strain>
    </source>
</reference>
<evidence type="ECO:0000313" key="2">
    <source>
        <dbReference type="EMBL" id="PJJ57655.1"/>
    </source>
</evidence>
<keyword evidence="3" id="KW-1185">Reference proteome</keyword>
<evidence type="ECO:0000256" key="1">
    <source>
        <dbReference type="SAM" id="MobiDB-lite"/>
    </source>
</evidence>
<name>A0A2M9BI82_9ACTN</name>
<sequence length="49" mass="5480">MQIEVVRGLGYPRFSEKRAPHDVADTTLPVGWQDPDVSRETKRGEGARA</sequence>
<proteinExistence type="predicted"/>
<dbReference type="AlphaFoldDB" id="A0A2M9BI82"/>
<comment type="caution">
    <text evidence="2">The sequence shown here is derived from an EMBL/GenBank/DDBJ whole genome shotgun (WGS) entry which is preliminary data.</text>
</comment>
<organism evidence="2 3">
    <name type="scientific">Mumia flava</name>
    <dbReference type="NCBI Taxonomy" id="1348852"/>
    <lineage>
        <taxon>Bacteria</taxon>
        <taxon>Bacillati</taxon>
        <taxon>Actinomycetota</taxon>
        <taxon>Actinomycetes</taxon>
        <taxon>Propionibacteriales</taxon>
        <taxon>Nocardioidaceae</taxon>
        <taxon>Mumia</taxon>
    </lineage>
</organism>